<dbReference type="GO" id="GO:0005829">
    <property type="term" value="C:cytosol"/>
    <property type="evidence" value="ECO:0007669"/>
    <property type="project" value="TreeGrafter"/>
</dbReference>
<reference evidence="20 21" key="1">
    <citation type="submission" date="2020-08" db="EMBL/GenBank/DDBJ databases">
        <title>Genomic Encyclopedia of Type Strains, Phase IV (KMG-IV): sequencing the most valuable type-strain genomes for metagenomic binning, comparative biology and taxonomic classification.</title>
        <authorList>
            <person name="Goeker M."/>
        </authorList>
    </citation>
    <scope>NUCLEOTIDE SEQUENCE [LARGE SCALE GENOMIC DNA]</scope>
    <source>
        <strain evidence="20 21">DSM 101465</strain>
    </source>
</reference>
<evidence type="ECO:0000256" key="9">
    <source>
        <dbReference type="ARBA" id="ARBA00022833"/>
    </source>
</evidence>
<comment type="subunit">
    <text evidence="15">Monomer and homodimer. Part of the essential Sec protein translocation apparatus which comprises SecA, SecYEG and auxiliary proteins SecDF-YajC and YidC.</text>
</comment>
<evidence type="ECO:0000256" key="11">
    <source>
        <dbReference type="ARBA" id="ARBA00022927"/>
    </source>
</evidence>
<evidence type="ECO:0000256" key="17">
    <source>
        <dbReference type="SAM" id="MobiDB-lite"/>
    </source>
</evidence>
<dbReference type="PROSITE" id="PS01312">
    <property type="entry name" value="SECA"/>
    <property type="match status" value="1"/>
</dbReference>
<comment type="subcellular location">
    <subcellularLocation>
        <location evidence="15">Cell membrane</location>
        <topology evidence="15">Peripheral membrane protein</topology>
        <orientation evidence="15">Cytoplasmic side</orientation>
    </subcellularLocation>
    <subcellularLocation>
        <location evidence="15">Cytoplasm</location>
    </subcellularLocation>
    <text evidence="15">Distribution is 50-50.</text>
</comment>
<dbReference type="GO" id="GO:0031522">
    <property type="term" value="C:cell envelope Sec protein transport complex"/>
    <property type="evidence" value="ECO:0007669"/>
    <property type="project" value="TreeGrafter"/>
</dbReference>
<comment type="catalytic activity">
    <reaction evidence="15">
        <text>ATP + H2O + cellular proteinSide 1 = ADP + phosphate + cellular proteinSide 2.</text>
        <dbReference type="EC" id="7.4.2.8"/>
    </reaction>
</comment>
<keyword evidence="3 15" id="KW-0813">Transport</keyword>
<evidence type="ECO:0000256" key="1">
    <source>
        <dbReference type="ARBA" id="ARBA00001947"/>
    </source>
</evidence>
<comment type="similarity">
    <text evidence="2 15 16">Belongs to the SecA family.</text>
</comment>
<dbReference type="InterPro" id="IPR000185">
    <property type="entry name" value="SecA"/>
</dbReference>
<dbReference type="CDD" id="cd18803">
    <property type="entry name" value="SF2_C_secA"/>
    <property type="match status" value="1"/>
</dbReference>
<dbReference type="PRINTS" id="PR00906">
    <property type="entry name" value="SECA"/>
</dbReference>
<evidence type="ECO:0000313" key="20">
    <source>
        <dbReference type="EMBL" id="MBB6167451.1"/>
    </source>
</evidence>
<dbReference type="Pfam" id="PF01043">
    <property type="entry name" value="SecA_PP_bind"/>
    <property type="match status" value="1"/>
</dbReference>
<comment type="caution">
    <text evidence="20">The sequence shown here is derived from an EMBL/GenBank/DDBJ whole genome shotgun (WGS) entry which is preliminary data.</text>
</comment>
<dbReference type="Pfam" id="PF21090">
    <property type="entry name" value="P-loop_SecA"/>
    <property type="match status" value="1"/>
</dbReference>
<comment type="cofactor">
    <cofactor evidence="1">
        <name>Zn(2+)</name>
        <dbReference type="ChEBI" id="CHEBI:29105"/>
    </cofactor>
</comment>
<dbReference type="GO" id="GO:0043952">
    <property type="term" value="P:protein transport by the Sec complex"/>
    <property type="evidence" value="ECO:0007669"/>
    <property type="project" value="TreeGrafter"/>
</dbReference>
<dbReference type="NCBIfam" id="NF009538">
    <property type="entry name" value="PRK12904.1"/>
    <property type="match status" value="1"/>
</dbReference>
<dbReference type="AlphaFoldDB" id="A0A841K4N6"/>
<keyword evidence="11 15" id="KW-0653">Protein transport</keyword>
<evidence type="ECO:0000256" key="12">
    <source>
        <dbReference type="ARBA" id="ARBA00022967"/>
    </source>
</evidence>
<gene>
    <name evidence="15" type="primary">secA</name>
    <name evidence="20" type="ORF">HNQ73_001069</name>
</gene>
<evidence type="ECO:0000256" key="10">
    <source>
        <dbReference type="ARBA" id="ARBA00022840"/>
    </source>
</evidence>
<dbReference type="NCBIfam" id="TIGR00963">
    <property type="entry name" value="secA"/>
    <property type="match status" value="1"/>
</dbReference>
<keyword evidence="13 15" id="KW-0811">Translocation</keyword>
<dbReference type="RefSeq" id="WP_183332980.1">
    <property type="nucleotide sequence ID" value="NZ_BMHX01000002.1"/>
</dbReference>
<keyword evidence="5 15" id="KW-0963">Cytoplasm</keyword>
<dbReference type="InterPro" id="IPR044722">
    <property type="entry name" value="SecA_SF2_C"/>
</dbReference>
<feature type="binding site" evidence="15">
    <location>
        <position position="524"/>
    </location>
    <ligand>
        <name>ATP</name>
        <dbReference type="ChEBI" id="CHEBI:30616"/>
    </ligand>
</feature>
<dbReference type="InterPro" id="IPR011116">
    <property type="entry name" value="SecA_Wing/Scaffold"/>
</dbReference>
<dbReference type="FunFam" id="3.40.50.300:FF:001790">
    <property type="entry name" value="Protein translocase subunit SecA"/>
    <property type="match status" value="1"/>
</dbReference>
<keyword evidence="21" id="KW-1185">Reference proteome</keyword>
<dbReference type="InterPro" id="IPR011130">
    <property type="entry name" value="SecA_preprotein_X-link_dom"/>
</dbReference>
<dbReference type="InterPro" id="IPR004027">
    <property type="entry name" value="SEC_C_motif"/>
</dbReference>
<dbReference type="Pfam" id="PF07517">
    <property type="entry name" value="SecA_DEAD"/>
    <property type="match status" value="1"/>
</dbReference>
<dbReference type="GO" id="GO:0005886">
    <property type="term" value="C:plasma membrane"/>
    <property type="evidence" value="ECO:0007669"/>
    <property type="project" value="UniProtKB-SubCell"/>
</dbReference>
<name>A0A841K4N6_9HYPH</name>
<keyword evidence="12 15" id="KW-1278">Translocase</keyword>
<keyword evidence="7" id="KW-0479">Metal-binding</keyword>
<dbReference type="SMART" id="SM00958">
    <property type="entry name" value="SecA_PP_bind"/>
    <property type="match status" value="1"/>
</dbReference>
<dbReference type="GO" id="GO:0008564">
    <property type="term" value="F:protein-exporting ATPase activity"/>
    <property type="evidence" value="ECO:0007669"/>
    <property type="project" value="UniProtKB-EC"/>
</dbReference>
<dbReference type="InterPro" id="IPR036266">
    <property type="entry name" value="SecA_Wing/Scaffold_sf"/>
</dbReference>
<feature type="binding site" evidence="15">
    <location>
        <position position="87"/>
    </location>
    <ligand>
        <name>ATP</name>
        <dbReference type="ChEBI" id="CHEBI:30616"/>
    </ligand>
</feature>
<dbReference type="GO" id="GO:0065002">
    <property type="term" value="P:intracellular protein transmembrane transport"/>
    <property type="evidence" value="ECO:0007669"/>
    <property type="project" value="UniProtKB-UniRule"/>
</dbReference>
<sequence length="925" mass="104401">MFGALAKKIFGSANDRRLKTYKPKVAAINALEPELAALSDEALRARTEEFKRQLAEGRSLDDLLVPAFATVREAAKRVLGQRHFDVQLIGGMVLHEGGIAEMRTGEGKTLVATLPTYLNALAGKGVHVVTVNDYLARRDAEWMGRVYRFLGLSVGIIVHGLDDEQRKAAYACDITYGTNNEFGFDYLRDNMKYDFAQMVQRGHHFAIVDEVDSILIDEARTPLIISGPLDDRSELYNAIDAVIPKLTKEDYEVDEKQRAVSLTEKGNEHIEQLLQEAGILKEGSLYEANNATIVHHVNQALRAHTLFQRDRDYIVRNGEVVIIDEFTGRMMPGRRYSEGLHQALEAKERVPIQPENQTLASITFQNYFRLYEKLAGMTGTAATEADEFADIYRLDVVEIPTNLPVQRIDEDDEVYRTAEEKYKAIVREIEAATAKGQPILVGTTSIEKSELLAQLLIRHGFKQIDFTREDALKPLFEAARSGQPSKHFAVLNARFHEQEAFIVAQAGVPGAITIATNMAGRGTDIQLGGNAEMRIAHELGDMPDGEERRAKEEAIRIEVAQFKQRALEAGGLYVLGTERHESRRIDNQLRGRSGRQGDPGRSKFFLSLQDDLMRIFGSDRMDSMLQRLGLKEDEAIIHPWINKAIEKAQAKVEARNYDIRKNILKYDNVMNDQRKVVFEQRREFMAAQSVRDTIDDMRQTVIDDIVARHIPEGAYPEQWDVAGLEESVRRILNLDVPVADWAKEEGIADEEMRERLQKAANEAYAARVEKNTPEVMTYVEKQVLLQTLDHLWREHLVTLDHLRQVIGWRGLAQRDPLNEYKAEAFQLFDSLLDHLREHVTAQLMRVEVLFQPPPEAELPPMEAHHIDPLTGEDELALALASAPAEAGTRPARDPNDPSTWGKVGRNDPCPCGSGKKYKHCHGSFV</sequence>
<dbReference type="Gene3D" id="3.90.1440.10">
    <property type="entry name" value="SecA, preprotein cross-linking domain"/>
    <property type="match status" value="1"/>
</dbReference>
<feature type="domain" description="SecA family profile" evidence="19">
    <location>
        <begin position="3"/>
        <end position="637"/>
    </location>
</feature>
<proteinExistence type="inferred from homology"/>
<dbReference type="PROSITE" id="PS51192">
    <property type="entry name" value="HELICASE_ATP_BIND_1"/>
    <property type="match status" value="1"/>
</dbReference>
<protein>
    <recommendedName>
        <fullName evidence="15 16">Protein translocase subunit SecA</fullName>
        <ecNumber evidence="15">7.4.2.8</ecNumber>
    </recommendedName>
</protein>
<evidence type="ECO:0000256" key="15">
    <source>
        <dbReference type="HAMAP-Rule" id="MF_01382"/>
    </source>
</evidence>
<dbReference type="EC" id="7.4.2.8" evidence="15"/>
<evidence type="ECO:0000256" key="7">
    <source>
        <dbReference type="ARBA" id="ARBA00022723"/>
    </source>
</evidence>
<evidence type="ECO:0000256" key="3">
    <source>
        <dbReference type="ARBA" id="ARBA00022448"/>
    </source>
</evidence>
<dbReference type="HAMAP" id="MF_01382">
    <property type="entry name" value="SecA"/>
    <property type="match status" value="1"/>
</dbReference>
<feature type="domain" description="Helicase ATP-binding" evidence="18">
    <location>
        <begin position="89"/>
        <end position="247"/>
    </location>
</feature>
<dbReference type="FunFam" id="3.40.50.300:FF:000334">
    <property type="entry name" value="Protein translocase subunit SecA"/>
    <property type="match status" value="1"/>
</dbReference>
<dbReference type="CDD" id="cd17928">
    <property type="entry name" value="DEXDc_SecA"/>
    <property type="match status" value="1"/>
</dbReference>
<dbReference type="Proteomes" id="UP000588017">
    <property type="component" value="Unassembled WGS sequence"/>
</dbReference>
<dbReference type="GO" id="GO:0017038">
    <property type="term" value="P:protein import"/>
    <property type="evidence" value="ECO:0007669"/>
    <property type="project" value="InterPro"/>
</dbReference>
<dbReference type="PANTHER" id="PTHR30612">
    <property type="entry name" value="SECA INNER MEMBRANE COMPONENT OF SEC PROTEIN SECRETION SYSTEM"/>
    <property type="match status" value="1"/>
</dbReference>
<keyword evidence="8 15" id="KW-0547">Nucleotide-binding</keyword>
<dbReference type="Gene3D" id="1.10.3060.10">
    <property type="entry name" value="Helical scaffold and wing domains of SecA"/>
    <property type="match status" value="1"/>
</dbReference>
<dbReference type="SUPFAM" id="SSF52540">
    <property type="entry name" value="P-loop containing nucleoside triphosphate hydrolases"/>
    <property type="match status" value="2"/>
</dbReference>
<dbReference type="InterPro" id="IPR014018">
    <property type="entry name" value="SecA_motor_DEAD"/>
</dbReference>
<dbReference type="PROSITE" id="PS51196">
    <property type="entry name" value="SECA_MOTOR_DEAD"/>
    <property type="match status" value="1"/>
</dbReference>
<keyword evidence="6" id="KW-0997">Cell inner membrane</keyword>
<dbReference type="SUPFAM" id="SSF81767">
    <property type="entry name" value="Pre-protein crosslinking domain of SecA"/>
    <property type="match status" value="1"/>
</dbReference>
<evidence type="ECO:0000256" key="5">
    <source>
        <dbReference type="ARBA" id="ARBA00022490"/>
    </source>
</evidence>
<dbReference type="SUPFAM" id="SSF81886">
    <property type="entry name" value="Helical scaffold and wing domains of SecA"/>
    <property type="match status" value="1"/>
</dbReference>
<dbReference type="Gene3D" id="3.40.50.300">
    <property type="entry name" value="P-loop containing nucleotide triphosphate hydrolases"/>
    <property type="match status" value="2"/>
</dbReference>
<dbReference type="PANTHER" id="PTHR30612:SF0">
    <property type="entry name" value="CHLOROPLAST PROTEIN-TRANSPORTING ATPASE"/>
    <property type="match status" value="1"/>
</dbReference>
<dbReference type="GO" id="GO:0005524">
    <property type="term" value="F:ATP binding"/>
    <property type="evidence" value="ECO:0007669"/>
    <property type="project" value="UniProtKB-UniRule"/>
</dbReference>
<keyword evidence="10 15" id="KW-0067">ATP-binding</keyword>
<dbReference type="InterPro" id="IPR036670">
    <property type="entry name" value="SecA_X-link_sf"/>
</dbReference>
<dbReference type="GO" id="GO:0046872">
    <property type="term" value="F:metal ion binding"/>
    <property type="evidence" value="ECO:0007669"/>
    <property type="project" value="UniProtKB-KW"/>
</dbReference>
<keyword evidence="4 15" id="KW-1003">Cell membrane</keyword>
<dbReference type="SMART" id="SM00957">
    <property type="entry name" value="SecA_DEAD"/>
    <property type="match status" value="1"/>
</dbReference>
<evidence type="ECO:0000256" key="16">
    <source>
        <dbReference type="RuleBase" id="RU003874"/>
    </source>
</evidence>
<evidence type="ECO:0000259" key="18">
    <source>
        <dbReference type="PROSITE" id="PS51192"/>
    </source>
</evidence>
<dbReference type="Pfam" id="PF02810">
    <property type="entry name" value="SEC-C"/>
    <property type="match status" value="1"/>
</dbReference>
<evidence type="ECO:0000256" key="6">
    <source>
        <dbReference type="ARBA" id="ARBA00022519"/>
    </source>
</evidence>
<dbReference type="InterPro" id="IPR020937">
    <property type="entry name" value="SecA_CS"/>
</dbReference>
<dbReference type="EMBL" id="JACHEH010000002">
    <property type="protein sequence ID" value="MBB6167451.1"/>
    <property type="molecule type" value="Genomic_DNA"/>
</dbReference>
<dbReference type="InterPro" id="IPR014001">
    <property type="entry name" value="Helicase_ATP-bd"/>
</dbReference>
<dbReference type="Pfam" id="PF07516">
    <property type="entry name" value="SecA_SW"/>
    <property type="match status" value="1"/>
</dbReference>
<accession>A0A841K4N6</accession>
<evidence type="ECO:0000256" key="13">
    <source>
        <dbReference type="ARBA" id="ARBA00023010"/>
    </source>
</evidence>
<evidence type="ECO:0000259" key="19">
    <source>
        <dbReference type="PROSITE" id="PS51196"/>
    </source>
</evidence>
<comment type="function">
    <text evidence="15">Part of the Sec protein translocase complex. Interacts with the SecYEG preprotein conducting channel. Has a central role in coupling the hydrolysis of ATP to the transfer of proteins into and across the cell membrane, serving both as a receptor for the preprotein-SecB complex and as an ATP-driven molecular motor driving the stepwise translocation of polypeptide chains across the membrane.</text>
</comment>
<evidence type="ECO:0000313" key="21">
    <source>
        <dbReference type="Proteomes" id="UP000588017"/>
    </source>
</evidence>
<dbReference type="FunFam" id="3.90.1440.10:FF:000001">
    <property type="entry name" value="Preprotein translocase subunit SecA"/>
    <property type="match status" value="1"/>
</dbReference>
<organism evidence="20 21">
    <name type="scientific">Chelatococcus composti</name>
    <dbReference type="NCBI Taxonomy" id="1743235"/>
    <lineage>
        <taxon>Bacteria</taxon>
        <taxon>Pseudomonadati</taxon>
        <taxon>Pseudomonadota</taxon>
        <taxon>Alphaproteobacteria</taxon>
        <taxon>Hyphomicrobiales</taxon>
        <taxon>Chelatococcaceae</taxon>
        <taxon>Chelatococcus</taxon>
    </lineage>
</organism>
<feature type="binding site" evidence="15">
    <location>
        <begin position="105"/>
        <end position="109"/>
    </location>
    <ligand>
        <name>ATP</name>
        <dbReference type="ChEBI" id="CHEBI:30616"/>
    </ligand>
</feature>
<keyword evidence="9" id="KW-0862">Zinc</keyword>
<dbReference type="InterPro" id="IPR011115">
    <property type="entry name" value="SecA_DEAD"/>
</dbReference>
<evidence type="ECO:0000256" key="4">
    <source>
        <dbReference type="ARBA" id="ARBA00022475"/>
    </source>
</evidence>
<dbReference type="GO" id="GO:0006605">
    <property type="term" value="P:protein targeting"/>
    <property type="evidence" value="ECO:0007669"/>
    <property type="project" value="UniProtKB-UniRule"/>
</dbReference>
<dbReference type="FunFam" id="1.10.3060.10:FF:000003">
    <property type="entry name" value="Protein translocase subunit SecA"/>
    <property type="match status" value="1"/>
</dbReference>
<evidence type="ECO:0000256" key="2">
    <source>
        <dbReference type="ARBA" id="ARBA00007650"/>
    </source>
</evidence>
<dbReference type="InterPro" id="IPR027417">
    <property type="entry name" value="P-loop_NTPase"/>
</dbReference>
<keyword evidence="14 15" id="KW-0472">Membrane</keyword>
<dbReference type="Gene3D" id="3.10.450.50">
    <property type="match status" value="1"/>
</dbReference>
<evidence type="ECO:0000256" key="14">
    <source>
        <dbReference type="ARBA" id="ARBA00023136"/>
    </source>
</evidence>
<feature type="region of interest" description="Disordered" evidence="17">
    <location>
        <begin position="882"/>
        <end position="901"/>
    </location>
</feature>
<evidence type="ECO:0000256" key="8">
    <source>
        <dbReference type="ARBA" id="ARBA00022741"/>
    </source>
</evidence>